<dbReference type="InterPro" id="IPR025944">
    <property type="entry name" value="Sigma_54_int_dom_CS"/>
</dbReference>
<dbReference type="PANTHER" id="PTHR32071">
    <property type="entry name" value="TRANSCRIPTIONAL REGULATORY PROTEIN"/>
    <property type="match status" value="1"/>
</dbReference>
<evidence type="ECO:0000259" key="11">
    <source>
        <dbReference type="PROSITE" id="PS51371"/>
    </source>
</evidence>
<dbReference type="PROSITE" id="PS50045">
    <property type="entry name" value="SIGMA54_INTERACT_4"/>
    <property type="match status" value="1"/>
</dbReference>
<dbReference type="AlphaFoldDB" id="A0A2T6C0K0"/>
<dbReference type="InterPro" id="IPR002078">
    <property type="entry name" value="Sigma_54_int"/>
</dbReference>
<comment type="caution">
    <text evidence="12">The sequence shown here is derived from an EMBL/GenBank/DDBJ whole genome shotgun (WGS) entry which is preliminary data.</text>
</comment>
<dbReference type="RefSeq" id="WP_245920730.1">
    <property type="nucleotide sequence ID" value="NZ_QBKR01000006.1"/>
</dbReference>
<dbReference type="SMART" id="SM00116">
    <property type="entry name" value="CBS"/>
    <property type="match status" value="2"/>
</dbReference>
<dbReference type="FunFam" id="1.10.8.60:FF:000014">
    <property type="entry name" value="DNA-binding transcriptional regulator NtrC"/>
    <property type="match status" value="1"/>
</dbReference>
<dbReference type="InterPro" id="IPR000644">
    <property type="entry name" value="CBS_dom"/>
</dbReference>
<dbReference type="CDD" id="cd02205">
    <property type="entry name" value="CBS_pair_SF"/>
    <property type="match status" value="1"/>
</dbReference>
<dbReference type="Gene3D" id="3.10.580.10">
    <property type="entry name" value="CBS-domain"/>
    <property type="match status" value="1"/>
</dbReference>
<dbReference type="FunFam" id="3.40.50.300:FF:000006">
    <property type="entry name" value="DNA-binding transcriptional regulator NtrC"/>
    <property type="match status" value="1"/>
</dbReference>
<organism evidence="12 13">
    <name type="scientific">Melghirimyces profundicolus</name>
    <dbReference type="NCBI Taxonomy" id="1242148"/>
    <lineage>
        <taxon>Bacteria</taxon>
        <taxon>Bacillati</taxon>
        <taxon>Bacillota</taxon>
        <taxon>Bacilli</taxon>
        <taxon>Bacillales</taxon>
        <taxon>Thermoactinomycetaceae</taxon>
        <taxon>Melghirimyces</taxon>
    </lineage>
</organism>
<dbReference type="PANTHER" id="PTHR32071:SF57">
    <property type="entry name" value="C4-DICARBOXYLATE TRANSPORT TRANSCRIPTIONAL REGULATORY PROTEIN DCTD"/>
    <property type="match status" value="1"/>
</dbReference>
<dbReference type="SUPFAM" id="SSF46689">
    <property type="entry name" value="Homeodomain-like"/>
    <property type="match status" value="1"/>
</dbReference>
<dbReference type="GO" id="GO:0043565">
    <property type="term" value="F:sequence-specific DNA binding"/>
    <property type="evidence" value="ECO:0007669"/>
    <property type="project" value="InterPro"/>
</dbReference>
<dbReference type="Gene3D" id="1.10.8.60">
    <property type="match status" value="1"/>
</dbReference>
<dbReference type="InterPro" id="IPR009057">
    <property type="entry name" value="Homeodomain-like_sf"/>
</dbReference>
<dbReference type="PRINTS" id="PR01590">
    <property type="entry name" value="HTHFIS"/>
</dbReference>
<feature type="region of interest" description="Disordered" evidence="8">
    <location>
        <begin position="533"/>
        <end position="557"/>
    </location>
</feature>
<evidence type="ECO:0000256" key="6">
    <source>
        <dbReference type="ARBA" id="ARBA00023163"/>
    </source>
</evidence>
<dbReference type="Gene3D" id="1.10.10.60">
    <property type="entry name" value="Homeodomain-like"/>
    <property type="match status" value="1"/>
</dbReference>
<dbReference type="Pfam" id="PF02954">
    <property type="entry name" value="HTH_8"/>
    <property type="match status" value="1"/>
</dbReference>
<keyword evidence="1" id="KW-0547">Nucleotide-binding</keyword>
<keyword evidence="5" id="KW-0010">Activator</keyword>
<dbReference type="GO" id="GO:0006355">
    <property type="term" value="P:regulation of DNA-templated transcription"/>
    <property type="evidence" value="ECO:0007669"/>
    <property type="project" value="InterPro"/>
</dbReference>
<keyword evidence="4" id="KW-0238">DNA-binding</keyword>
<dbReference type="PROSITE" id="PS51371">
    <property type="entry name" value="CBS"/>
    <property type="match status" value="1"/>
</dbReference>
<dbReference type="InterPro" id="IPR046342">
    <property type="entry name" value="CBS_dom_sf"/>
</dbReference>
<evidence type="ECO:0000259" key="10">
    <source>
        <dbReference type="PROSITE" id="PS50112"/>
    </source>
</evidence>
<gene>
    <name evidence="12" type="ORF">C8P63_10698</name>
</gene>
<dbReference type="CDD" id="cd00009">
    <property type="entry name" value="AAA"/>
    <property type="match status" value="1"/>
</dbReference>
<evidence type="ECO:0000259" key="9">
    <source>
        <dbReference type="PROSITE" id="PS50045"/>
    </source>
</evidence>
<dbReference type="Gene3D" id="3.40.50.300">
    <property type="entry name" value="P-loop containing nucleotide triphosphate hydrolases"/>
    <property type="match status" value="1"/>
</dbReference>
<dbReference type="InterPro" id="IPR025943">
    <property type="entry name" value="Sigma_54_int_dom_ATP-bd_2"/>
</dbReference>
<dbReference type="InterPro" id="IPR000014">
    <property type="entry name" value="PAS"/>
</dbReference>
<keyword evidence="7" id="KW-0129">CBS domain</keyword>
<name>A0A2T6C0K0_9BACL</name>
<evidence type="ECO:0000256" key="1">
    <source>
        <dbReference type="ARBA" id="ARBA00022741"/>
    </source>
</evidence>
<dbReference type="InterPro" id="IPR027417">
    <property type="entry name" value="P-loop_NTPase"/>
</dbReference>
<dbReference type="SUPFAM" id="SSF52540">
    <property type="entry name" value="P-loop containing nucleoside triphosphate hydrolases"/>
    <property type="match status" value="1"/>
</dbReference>
<evidence type="ECO:0000256" key="2">
    <source>
        <dbReference type="ARBA" id="ARBA00022840"/>
    </source>
</evidence>
<dbReference type="SMART" id="SM00091">
    <property type="entry name" value="PAS"/>
    <property type="match status" value="1"/>
</dbReference>
<keyword evidence="3" id="KW-0805">Transcription regulation</keyword>
<feature type="domain" description="PAS" evidence="10">
    <location>
        <begin position="149"/>
        <end position="201"/>
    </location>
</feature>
<dbReference type="Proteomes" id="UP000244240">
    <property type="component" value="Unassembled WGS sequence"/>
</dbReference>
<dbReference type="GO" id="GO:0005524">
    <property type="term" value="F:ATP binding"/>
    <property type="evidence" value="ECO:0007669"/>
    <property type="project" value="UniProtKB-KW"/>
</dbReference>
<evidence type="ECO:0000313" key="12">
    <source>
        <dbReference type="EMBL" id="PTX61846.1"/>
    </source>
</evidence>
<proteinExistence type="predicted"/>
<feature type="domain" description="Sigma-54 factor interaction" evidence="9">
    <location>
        <begin position="291"/>
        <end position="521"/>
    </location>
</feature>
<dbReference type="EMBL" id="QBKR01000006">
    <property type="protein sequence ID" value="PTX61846.1"/>
    <property type="molecule type" value="Genomic_DNA"/>
</dbReference>
<evidence type="ECO:0000256" key="4">
    <source>
        <dbReference type="ARBA" id="ARBA00023125"/>
    </source>
</evidence>
<feature type="domain" description="CBS" evidence="11">
    <location>
        <begin position="26"/>
        <end position="84"/>
    </location>
</feature>
<dbReference type="PROSITE" id="PS00675">
    <property type="entry name" value="SIGMA54_INTERACT_1"/>
    <property type="match status" value="1"/>
</dbReference>
<dbReference type="InterPro" id="IPR003593">
    <property type="entry name" value="AAA+_ATPase"/>
</dbReference>
<evidence type="ECO:0000256" key="3">
    <source>
        <dbReference type="ARBA" id="ARBA00023015"/>
    </source>
</evidence>
<dbReference type="NCBIfam" id="TIGR00229">
    <property type="entry name" value="sensory_box"/>
    <property type="match status" value="1"/>
</dbReference>
<dbReference type="PROSITE" id="PS50112">
    <property type="entry name" value="PAS"/>
    <property type="match status" value="1"/>
</dbReference>
<dbReference type="SUPFAM" id="SSF55785">
    <property type="entry name" value="PYP-like sensor domain (PAS domain)"/>
    <property type="match status" value="1"/>
</dbReference>
<dbReference type="SUPFAM" id="SSF54631">
    <property type="entry name" value="CBS-domain pair"/>
    <property type="match status" value="1"/>
</dbReference>
<dbReference type="Pfam" id="PF00989">
    <property type="entry name" value="PAS"/>
    <property type="match status" value="1"/>
</dbReference>
<reference evidence="12 13" key="1">
    <citation type="submission" date="2018-04" db="EMBL/GenBank/DDBJ databases">
        <title>Genomic Encyclopedia of Archaeal and Bacterial Type Strains, Phase II (KMG-II): from individual species to whole genera.</title>
        <authorList>
            <person name="Goeker M."/>
        </authorList>
    </citation>
    <scope>NUCLEOTIDE SEQUENCE [LARGE SCALE GENOMIC DNA]</scope>
    <source>
        <strain evidence="12 13">DSM 45787</strain>
    </source>
</reference>
<keyword evidence="6" id="KW-0804">Transcription</keyword>
<dbReference type="SMART" id="SM00382">
    <property type="entry name" value="AAA"/>
    <property type="match status" value="1"/>
</dbReference>
<dbReference type="PROSITE" id="PS00688">
    <property type="entry name" value="SIGMA54_INTERACT_3"/>
    <property type="match status" value="1"/>
</dbReference>
<dbReference type="InterPro" id="IPR025662">
    <property type="entry name" value="Sigma_54_int_dom_ATP-bd_1"/>
</dbReference>
<keyword evidence="2" id="KW-0067">ATP-binding</keyword>
<evidence type="ECO:0000256" key="7">
    <source>
        <dbReference type="PROSITE-ProRule" id="PRU00703"/>
    </source>
</evidence>
<sequence length="615" mass="68451">MSRGFMEQVKTVQEKGSAEERVGAWMTDAPHAVTPEESLREAAEILVACGIDGLPVVDADRHVVGLITQSDLTRCYVRGVSPDSAVGQVMRRPVDMIGADRSITEAFRLKVSPLPVVDSRGVLVGMLTRAHILQAYSHNLVRLRKTEYTAETLSAVLESAYEGVVVCDAKGIIREFNDAYSRFLGKKRGDVLGKHVTKVIENTRLHIVVKTGIPEIGYIQRIQGQDMVVHRIPIWKEGEIVGAVGMLIFEGVTELYRILERKQELSRQVNEKAGFVPQPGGRREEGTFEQIIGQSEEMASVKRMARRAAAVPATVLITGESGTGKEMFAKAIHHASPFADGPFVSINCAAIPEHLLEAELFGYEGGAFTGARKGGKPGKFELAHKGTLFLDEIGDMPLPMQAKILRVLQDREVERVGGVSKHRVDVRIIAATNQDLEQLFKQGRFRKDLYYRLNIIHLYIPPLRERKKDIPFLLSRHLQRFCQRYNLPPKQLARETMTVLMDYDWPGNVRELANTVERLVCMAEGEEIRPQDLPPNFWGGGNASRPDQAAPPSPMDLVDDGSDLLTKVKRVAMERERASILRTLAEVGGNKAAAARQLGIHRSTLYEKLKKYGLD</sequence>
<dbReference type="InterPro" id="IPR035965">
    <property type="entry name" value="PAS-like_dom_sf"/>
</dbReference>
<dbReference type="Pfam" id="PF00158">
    <property type="entry name" value="Sigma54_activat"/>
    <property type="match status" value="1"/>
</dbReference>
<evidence type="ECO:0000256" key="8">
    <source>
        <dbReference type="SAM" id="MobiDB-lite"/>
    </source>
</evidence>
<dbReference type="Pfam" id="PF25601">
    <property type="entry name" value="AAA_lid_14"/>
    <property type="match status" value="1"/>
</dbReference>
<protein>
    <submittedName>
        <fullName evidence="12">Transcriptional regulator</fullName>
    </submittedName>
</protein>
<dbReference type="PROSITE" id="PS00676">
    <property type="entry name" value="SIGMA54_INTERACT_2"/>
    <property type="match status" value="1"/>
</dbReference>
<evidence type="ECO:0000313" key="13">
    <source>
        <dbReference type="Proteomes" id="UP000244240"/>
    </source>
</evidence>
<dbReference type="InterPro" id="IPR002197">
    <property type="entry name" value="HTH_Fis"/>
</dbReference>
<keyword evidence="13" id="KW-1185">Reference proteome</keyword>
<dbReference type="InterPro" id="IPR058031">
    <property type="entry name" value="AAA_lid_NorR"/>
</dbReference>
<evidence type="ECO:0000256" key="5">
    <source>
        <dbReference type="ARBA" id="ARBA00023159"/>
    </source>
</evidence>
<dbReference type="Gene3D" id="3.30.450.20">
    <property type="entry name" value="PAS domain"/>
    <property type="match status" value="1"/>
</dbReference>
<dbReference type="Pfam" id="PF00571">
    <property type="entry name" value="CBS"/>
    <property type="match status" value="2"/>
</dbReference>
<dbReference type="InterPro" id="IPR013767">
    <property type="entry name" value="PAS_fold"/>
</dbReference>
<accession>A0A2T6C0K0</accession>